<evidence type="ECO:0000256" key="10">
    <source>
        <dbReference type="SAM" id="Phobius"/>
    </source>
</evidence>
<dbReference type="PANTHER" id="PTHR21137:SF35">
    <property type="entry name" value="ODORANT RECEPTOR 19A-RELATED"/>
    <property type="match status" value="1"/>
</dbReference>
<evidence type="ECO:0000313" key="12">
    <source>
        <dbReference type="Proteomes" id="UP000801492"/>
    </source>
</evidence>
<keyword evidence="5" id="KW-0552">Olfaction</keyword>
<keyword evidence="8" id="KW-0675">Receptor</keyword>
<dbReference type="EMBL" id="VTPC01002991">
    <property type="protein sequence ID" value="KAF2899188.1"/>
    <property type="molecule type" value="Genomic_DNA"/>
</dbReference>
<keyword evidence="12" id="KW-1185">Reference proteome</keyword>
<evidence type="ECO:0000256" key="6">
    <source>
        <dbReference type="ARBA" id="ARBA00022989"/>
    </source>
</evidence>
<dbReference type="InterPro" id="IPR004117">
    <property type="entry name" value="7tm6_olfct_rcpt"/>
</dbReference>
<dbReference type="GO" id="GO:0005549">
    <property type="term" value="F:odorant binding"/>
    <property type="evidence" value="ECO:0007669"/>
    <property type="project" value="InterPro"/>
</dbReference>
<evidence type="ECO:0000256" key="7">
    <source>
        <dbReference type="ARBA" id="ARBA00023136"/>
    </source>
</evidence>
<evidence type="ECO:0000256" key="5">
    <source>
        <dbReference type="ARBA" id="ARBA00022725"/>
    </source>
</evidence>
<comment type="subcellular location">
    <subcellularLocation>
        <location evidence="1">Cell membrane</location>
        <topology evidence="1">Multi-pass membrane protein</topology>
    </subcellularLocation>
</comment>
<proteinExistence type="predicted"/>
<accession>A0A8K0GIH4</accession>
<organism evidence="11 12">
    <name type="scientific">Ignelater luminosus</name>
    <name type="common">Cucubano</name>
    <name type="synonym">Pyrophorus luminosus</name>
    <dbReference type="NCBI Taxonomy" id="2038154"/>
    <lineage>
        <taxon>Eukaryota</taxon>
        <taxon>Metazoa</taxon>
        <taxon>Ecdysozoa</taxon>
        <taxon>Arthropoda</taxon>
        <taxon>Hexapoda</taxon>
        <taxon>Insecta</taxon>
        <taxon>Pterygota</taxon>
        <taxon>Neoptera</taxon>
        <taxon>Endopterygota</taxon>
        <taxon>Coleoptera</taxon>
        <taxon>Polyphaga</taxon>
        <taxon>Elateriformia</taxon>
        <taxon>Elateroidea</taxon>
        <taxon>Elateridae</taxon>
        <taxon>Agrypninae</taxon>
        <taxon>Pyrophorini</taxon>
        <taxon>Ignelater</taxon>
    </lineage>
</organism>
<protein>
    <submittedName>
        <fullName evidence="11">Uncharacterized protein</fullName>
    </submittedName>
</protein>
<keyword evidence="2" id="KW-1003">Cell membrane</keyword>
<evidence type="ECO:0000256" key="4">
    <source>
        <dbReference type="ARBA" id="ARBA00022692"/>
    </source>
</evidence>
<dbReference type="Proteomes" id="UP000801492">
    <property type="component" value="Unassembled WGS sequence"/>
</dbReference>
<evidence type="ECO:0000256" key="9">
    <source>
        <dbReference type="ARBA" id="ARBA00023224"/>
    </source>
</evidence>
<sequence>MLDKPIFSLHDDHLDIFLIEKMKTYRFFQYVFLYSAMGCAATMAACPVLSTTAVRPLPEPFPMDMEKHSFLIYIVVFLYQSYAVMLIGISLGCFDGLVLFFNSIASAQLRILREKIMEATNFESLDLENVQIQDLDTIVNNSLKDCVIQHVAIEG</sequence>
<keyword evidence="7 10" id="KW-0472">Membrane</keyword>
<dbReference type="Pfam" id="PF02949">
    <property type="entry name" value="7tm_6"/>
    <property type="match status" value="1"/>
</dbReference>
<keyword evidence="4 10" id="KW-0812">Transmembrane</keyword>
<dbReference type="AlphaFoldDB" id="A0A8K0GIH4"/>
<dbReference type="GO" id="GO:0004984">
    <property type="term" value="F:olfactory receptor activity"/>
    <property type="evidence" value="ECO:0007669"/>
    <property type="project" value="InterPro"/>
</dbReference>
<name>A0A8K0GIH4_IGNLU</name>
<evidence type="ECO:0000256" key="1">
    <source>
        <dbReference type="ARBA" id="ARBA00004651"/>
    </source>
</evidence>
<dbReference type="GO" id="GO:0007165">
    <property type="term" value="P:signal transduction"/>
    <property type="evidence" value="ECO:0007669"/>
    <property type="project" value="UniProtKB-KW"/>
</dbReference>
<dbReference type="PANTHER" id="PTHR21137">
    <property type="entry name" value="ODORANT RECEPTOR"/>
    <property type="match status" value="1"/>
</dbReference>
<gene>
    <name evidence="11" type="ORF">ILUMI_06991</name>
</gene>
<reference evidence="11" key="1">
    <citation type="submission" date="2019-08" db="EMBL/GenBank/DDBJ databases">
        <title>The genome of the North American firefly Photinus pyralis.</title>
        <authorList>
            <consortium name="Photinus pyralis genome working group"/>
            <person name="Fallon T.R."/>
            <person name="Sander Lower S.E."/>
            <person name="Weng J.-K."/>
        </authorList>
    </citation>
    <scope>NUCLEOTIDE SEQUENCE</scope>
    <source>
        <strain evidence="11">TRF0915ILg1</strain>
        <tissue evidence="11">Whole body</tissue>
    </source>
</reference>
<feature type="transmembrane region" description="Helical" evidence="10">
    <location>
        <begin position="27"/>
        <end position="50"/>
    </location>
</feature>
<comment type="caution">
    <text evidence="11">The sequence shown here is derived from an EMBL/GenBank/DDBJ whole genome shotgun (WGS) entry which is preliminary data.</text>
</comment>
<dbReference type="OrthoDB" id="6604226at2759"/>
<evidence type="ECO:0000256" key="2">
    <source>
        <dbReference type="ARBA" id="ARBA00022475"/>
    </source>
</evidence>
<keyword evidence="9" id="KW-0807">Transducer</keyword>
<evidence type="ECO:0000256" key="3">
    <source>
        <dbReference type="ARBA" id="ARBA00022606"/>
    </source>
</evidence>
<feature type="transmembrane region" description="Helical" evidence="10">
    <location>
        <begin position="70"/>
        <end position="101"/>
    </location>
</feature>
<dbReference type="GO" id="GO:0005886">
    <property type="term" value="C:plasma membrane"/>
    <property type="evidence" value="ECO:0007669"/>
    <property type="project" value="UniProtKB-SubCell"/>
</dbReference>
<keyword evidence="3" id="KW-0716">Sensory transduction</keyword>
<evidence type="ECO:0000313" key="11">
    <source>
        <dbReference type="EMBL" id="KAF2899188.1"/>
    </source>
</evidence>
<evidence type="ECO:0000256" key="8">
    <source>
        <dbReference type="ARBA" id="ARBA00023170"/>
    </source>
</evidence>
<keyword evidence="6 10" id="KW-1133">Transmembrane helix</keyword>